<evidence type="ECO:0008006" key="3">
    <source>
        <dbReference type="Google" id="ProtNLM"/>
    </source>
</evidence>
<accession>A0A0J9BI50</accession>
<dbReference type="Gene3D" id="3.10.530.10">
    <property type="entry name" value="CPE0013-like"/>
    <property type="match status" value="1"/>
</dbReference>
<dbReference type="AlphaFoldDB" id="A0A0J9BI50"/>
<dbReference type="InterPro" id="IPR036593">
    <property type="entry name" value="CPE0013-like_sf"/>
</dbReference>
<comment type="caution">
    <text evidence="1">The sequence shown here is derived from an EMBL/GenBank/DDBJ whole genome shotgun (WGS) entry which is preliminary data.</text>
</comment>
<protein>
    <recommendedName>
        <fullName evidence="3">4Fe-4S Mo/W bis-MGD-type domain-containing protein</fullName>
    </recommendedName>
</protein>
<dbReference type="PATRIC" id="fig|742734.4.peg.5673"/>
<dbReference type="RefSeq" id="WP_048931144.1">
    <property type="nucleotide sequence ID" value="NZ_KQ235886.1"/>
</dbReference>
<dbReference type="Proteomes" id="UP000037392">
    <property type="component" value="Unassembled WGS sequence"/>
</dbReference>
<sequence>MTELICIICPKGCHLRVDEENGYSITGNACSRGEEYGRTELMNPTRVLTSIVKAEGGTHSCCSVKTNGGIPKKCIFEAMDLLKDITLKSPVKIGDIIVNDVCGSGIDWIATKNI</sequence>
<dbReference type="PANTHER" id="PTHR39450">
    <property type="entry name" value="MOLYBDOPTERIN OXIDOREDUCTASE, 4FE-4S CLUSTER-BINDING SUBUNIT"/>
    <property type="match status" value="1"/>
</dbReference>
<proteinExistence type="predicted"/>
<evidence type="ECO:0000313" key="2">
    <source>
        <dbReference type="Proteomes" id="UP000037392"/>
    </source>
</evidence>
<dbReference type="OrthoDB" id="9811531at2"/>
<organism evidence="1 2">
    <name type="scientific">[Clostridium] citroniae WAL-19142</name>
    <dbReference type="NCBI Taxonomy" id="742734"/>
    <lineage>
        <taxon>Bacteria</taxon>
        <taxon>Bacillati</taxon>
        <taxon>Bacillota</taxon>
        <taxon>Clostridia</taxon>
        <taxon>Lachnospirales</taxon>
        <taxon>Lachnospiraceae</taxon>
        <taxon>Enterocloster</taxon>
    </lineage>
</organism>
<dbReference type="EMBL" id="ADLK01000049">
    <property type="protein sequence ID" value="KMW12577.1"/>
    <property type="molecule type" value="Genomic_DNA"/>
</dbReference>
<dbReference type="GeneID" id="93165838"/>
<dbReference type="SUPFAM" id="SSF160148">
    <property type="entry name" value="CPE0013-like"/>
    <property type="match status" value="1"/>
</dbReference>
<evidence type="ECO:0000313" key="1">
    <source>
        <dbReference type="EMBL" id="KMW12577.1"/>
    </source>
</evidence>
<gene>
    <name evidence="1" type="ORF">HMPREF9470_05302</name>
</gene>
<dbReference type="PANTHER" id="PTHR39450:SF1">
    <property type="entry name" value="DUF1667 DOMAIN-CONTAINING PROTEIN"/>
    <property type="match status" value="1"/>
</dbReference>
<reference evidence="1 2" key="1">
    <citation type="submission" date="2011-04" db="EMBL/GenBank/DDBJ databases">
        <title>The Genome Sequence of Clostridium citroniae WAL-19142.</title>
        <authorList>
            <consortium name="The Broad Institute Genome Sequencing Platform"/>
            <person name="Earl A."/>
            <person name="Ward D."/>
            <person name="Feldgarden M."/>
            <person name="Gevers D."/>
            <person name="Warren Y.A."/>
            <person name="Tyrrell K.L."/>
            <person name="Citron D.M."/>
            <person name="Goldstein E.J."/>
            <person name="Daigneault M."/>
            <person name="Allen-Vercoe E."/>
            <person name="Young S.K."/>
            <person name="Zeng Q."/>
            <person name="Gargeya S."/>
            <person name="Fitzgerald M."/>
            <person name="Haas B."/>
            <person name="Abouelleil A."/>
            <person name="Alvarado L."/>
            <person name="Arachchi H.M."/>
            <person name="Berlin A."/>
            <person name="Brown A."/>
            <person name="Chapman S.B."/>
            <person name="Chen Z."/>
            <person name="Dunbar C."/>
            <person name="Freedman E."/>
            <person name="Gearin G."/>
            <person name="Gellesch M."/>
            <person name="Goldberg J."/>
            <person name="Griggs A."/>
            <person name="Gujja S."/>
            <person name="Heilman E.R."/>
            <person name="Heiman D."/>
            <person name="Howarth C."/>
            <person name="Larson L."/>
            <person name="Lui A."/>
            <person name="MacDonald P.J."/>
            <person name="Mehta T."/>
            <person name="Montmayeur A."/>
            <person name="Murphy C."/>
            <person name="Neiman D."/>
            <person name="Pearson M."/>
            <person name="Priest M."/>
            <person name="Roberts A."/>
            <person name="Saif S."/>
            <person name="Shea T."/>
            <person name="Shenoy N."/>
            <person name="Sisk P."/>
            <person name="Stolte C."/>
            <person name="Sykes S."/>
            <person name="White J."/>
            <person name="Yandava C."/>
            <person name="Wortman J."/>
            <person name="Nusbaum C."/>
            <person name="Birren B."/>
        </authorList>
    </citation>
    <scope>NUCLEOTIDE SEQUENCE [LARGE SCALE GENOMIC DNA]</scope>
    <source>
        <strain evidence="1 2">WAL-19142</strain>
    </source>
</reference>
<name>A0A0J9BI50_9FIRM</name>
<dbReference type="Pfam" id="PF07892">
    <property type="entry name" value="DUF1667"/>
    <property type="match status" value="1"/>
</dbReference>
<dbReference type="InterPro" id="IPR012460">
    <property type="entry name" value="DUF1667"/>
</dbReference>